<evidence type="ECO:0000313" key="2">
    <source>
        <dbReference type="Proteomes" id="UP001345013"/>
    </source>
</evidence>
<evidence type="ECO:0000313" key="1">
    <source>
        <dbReference type="EMBL" id="KAK5085064.1"/>
    </source>
</evidence>
<proteinExistence type="predicted"/>
<keyword evidence="2" id="KW-1185">Reference proteome</keyword>
<reference evidence="1 2" key="1">
    <citation type="submission" date="2023-08" db="EMBL/GenBank/DDBJ databases">
        <title>Black Yeasts Isolated from many extreme environments.</title>
        <authorList>
            <person name="Coleine C."/>
            <person name="Stajich J.E."/>
            <person name="Selbmann L."/>
        </authorList>
    </citation>
    <scope>NUCLEOTIDE SEQUENCE [LARGE SCALE GENOMIC DNA]</scope>
    <source>
        <strain evidence="1 2">CCFEE 5885</strain>
    </source>
</reference>
<name>A0ABR0K3H7_9EURO</name>
<comment type="caution">
    <text evidence="1">The sequence shown here is derived from an EMBL/GenBank/DDBJ whole genome shotgun (WGS) entry which is preliminary data.</text>
</comment>
<sequence length="112" mass="12684">MTVNTPWRSGSLEYAEWDSPVRDIFTIIARYGDRDNKNKLMGPFASECVLQFYVQNYSASSTNGTFVEKPQGGPVYLNGTDTFEAEIVVHITLCTIKLQMHYTPVLKICPTR</sequence>
<dbReference type="EMBL" id="JAVRRG010000106">
    <property type="protein sequence ID" value="KAK5085064.1"/>
    <property type="molecule type" value="Genomic_DNA"/>
</dbReference>
<protein>
    <submittedName>
        <fullName evidence="1">Uncharacterized protein</fullName>
    </submittedName>
</protein>
<gene>
    <name evidence="1" type="ORF">LTR24_007269</name>
</gene>
<accession>A0ABR0K3H7</accession>
<organism evidence="1 2">
    <name type="scientific">Lithohypha guttulata</name>
    <dbReference type="NCBI Taxonomy" id="1690604"/>
    <lineage>
        <taxon>Eukaryota</taxon>
        <taxon>Fungi</taxon>
        <taxon>Dikarya</taxon>
        <taxon>Ascomycota</taxon>
        <taxon>Pezizomycotina</taxon>
        <taxon>Eurotiomycetes</taxon>
        <taxon>Chaetothyriomycetidae</taxon>
        <taxon>Chaetothyriales</taxon>
        <taxon>Trichomeriaceae</taxon>
        <taxon>Lithohypha</taxon>
    </lineage>
</organism>
<dbReference type="Proteomes" id="UP001345013">
    <property type="component" value="Unassembled WGS sequence"/>
</dbReference>